<evidence type="ECO:0000313" key="2">
    <source>
        <dbReference type="Proteomes" id="UP000230304"/>
    </source>
</evidence>
<proteinExistence type="predicted"/>
<accession>A0A2M7D7H4</accession>
<comment type="caution">
    <text evidence="1">The sequence shown here is derived from an EMBL/GenBank/DDBJ whole genome shotgun (WGS) entry which is preliminary data.</text>
</comment>
<dbReference type="EMBL" id="PEUA01000059">
    <property type="protein sequence ID" value="PIV42061.1"/>
    <property type="molecule type" value="Genomic_DNA"/>
</dbReference>
<evidence type="ECO:0000313" key="1">
    <source>
        <dbReference type="EMBL" id="PIV42061.1"/>
    </source>
</evidence>
<dbReference type="Proteomes" id="UP000230304">
    <property type="component" value="Unassembled WGS sequence"/>
</dbReference>
<gene>
    <name evidence="1" type="ORF">COS26_02660</name>
</gene>
<dbReference type="AlphaFoldDB" id="A0A2M7D7H4"/>
<organism evidence="1 2">
    <name type="scientific">Candidatus Nealsonbacteria bacterium CG02_land_8_20_14_3_00_40_11</name>
    <dbReference type="NCBI Taxonomy" id="1974700"/>
    <lineage>
        <taxon>Bacteria</taxon>
        <taxon>Candidatus Nealsoniibacteriota</taxon>
    </lineage>
</organism>
<name>A0A2M7D7H4_9BACT</name>
<protein>
    <submittedName>
        <fullName evidence="1">Uncharacterized protein</fullName>
    </submittedName>
</protein>
<sequence>MNSKVWVLELSDREFSATIPLLEKKKADKVLRFAETYLVGIIGNEGLNSSWCEIKEMGSWQTEFLFKFPEPQPGLKKAIEFALNQALKEG</sequence>
<reference evidence="2" key="1">
    <citation type="submission" date="2017-09" db="EMBL/GenBank/DDBJ databases">
        <title>Depth-based differentiation of microbial function through sediment-hosted aquifers and enrichment of novel symbionts in the deep terrestrial subsurface.</title>
        <authorList>
            <person name="Probst A.J."/>
            <person name="Ladd B."/>
            <person name="Jarett J.K."/>
            <person name="Geller-Mcgrath D.E."/>
            <person name="Sieber C.M.K."/>
            <person name="Emerson J.B."/>
            <person name="Anantharaman K."/>
            <person name="Thomas B.C."/>
            <person name="Malmstrom R."/>
            <person name="Stieglmeier M."/>
            <person name="Klingl A."/>
            <person name="Woyke T."/>
            <person name="Ryan C.M."/>
            <person name="Banfield J.F."/>
        </authorList>
    </citation>
    <scope>NUCLEOTIDE SEQUENCE [LARGE SCALE GENOMIC DNA]</scope>
</reference>